<dbReference type="EMBL" id="BEXD01003842">
    <property type="protein sequence ID" value="GBC02667.1"/>
    <property type="molecule type" value="Genomic_DNA"/>
</dbReference>
<dbReference type="Proteomes" id="UP000247702">
    <property type="component" value="Unassembled WGS sequence"/>
</dbReference>
<sequence>MACSKIFSGDLPELINEIIQYFHNDSKTLHSCILVNRLWCRFAIPLLWEDPFSIKFLKNYHFIEIYLHNINEDDRTKLKEYGIYNELFPSNTLFNYPSFIQCFDTHKVHISIHNWIIVNVNSKNELQHSSHFMHNTNLSYNKYKQMFDFTKLIYRLLLLIFIESEVKLKCFKIKLIIDKDHEIFDSVFELILQNPNFICNIKNLTLDFGKISDNITKFLMFLYSNCNLISSLYFTYPYNYNHIVISEKRLSQIINSQENLRKITLEFNDKDLPCNLLLSLKNTNCLNTLNTIIFYYMDFENINILNEVFNQLNVLESVHLIYCQSLDSKFVQKIDGITKSFKLKTLFLRDILQIESLVLLIQKFGNYIENFEVISYNNPQQLLQLLLESIIKYCTNIKFLCLIFEPNYEIIHLVINLIKNIKQNLNYLSIHTTISTIRNNFDDYYLDNYLVFDSIILQNLGQILPSKLEYLNLSLMINNGNDLEVFLKNSQKTFINKLLIYNKKNEENEEIFFYIKEYIMRK</sequence>
<accession>A0A2Z6SCI0</accession>
<protein>
    <recommendedName>
        <fullName evidence="3">F-box domain-containing protein</fullName>
    </recommendedName>
</protein>
<evidence type="ECO:0008006" key="3">
    <source>
        <dbReference type="Google" id="ProtNLM"/>
    </source>
</evidence>
<gene>
    <name evidence="1" type="ORF">RclHR1_04740010</name>
</gene>
<evidence type="ECO:0000313" key="2">
    <source>
        <dbReference type="Proteomes" id="UP000247702"/>
    </source>
</evidence>
<dbReference type="STRING" id="94130.A0A2Z6SCI0"/>
<name>A0A2Z6SCI0_9GLOM</name>
<organism evidence="1 2">
    <name type="scientific">Rhizophagus clarus</name>
    <dbReference type="NCBI Taxonomy" id="94130"/>
    <lineage>
        <taxon>Eukaryota</taxon>
        <taxon>Fungi</taxon>
        <taxon>Fungi incertae sedis</taxon>
        <taxon>Mucoromycota</taxon>
        <taxon>Glomeromycotina</taxon>
        <taxon>Glomeromycetes</taxon>
        <taxon>Glomerales</taxon>
        <taxon>Glomeraceae</taxon>
        <taxon>Rhizophagus</taxon>
    </lineage>
</organism>
<comment type="caution">
    <text evidence="1">The sequence shown here is derived from an EMBL/GenBank/DDBJ whole genome shotgun (WGS) entry which is preliminary data.</text>
</comment>
<evidence type="ECO:0000313" key="1">
    <source>
        <dbReference type="EMBL" id="GBC02667.1"/>
    </source>
</evidence>
<reference evidence="1 2" key="1">
    <citation type="submission" date="2017-11" db="EMBL/GenBank/DDBJ databases">
        <title>The genome of Rhizophagus clarus HR1 reveals common genetic basis of auxotrophy among arbuscular mycorrhizal fungi.</title>
        <authorList>
            <person name="Kobayashi Y."/>
        </authorList>
    </citation>
    <scope>NUCLEOTIDE SEQUENCE [LARGE SCALE GENOMIC DNA]</scope>
    <source>
        <strain evidence="1 2">HR1</strain>
    </source>
</reference>
<dbReference type="AlphaFoldDB" id="A0A2Z6SCI0"/>
<keyword evidence="2" id="KW-1185">Reference proteome</keyword>
<proteinExistence type="predicted"/>